<keyword evidence="2" id="KW-1185">Reference proteome</keyword>
<organism evidence="1 2">
    <name type="scientific">Arthrobacter ginkgonis</name>
    <dbReference type="NCBI Taxonomy" id="1630594"/>
    <lineage>
        <taxon>Bacteria</taxon>
        <taxon>Bacillati</taxon>
        <taxon>Actinomycetota</taxon>
        <taxon>Actinomycetes</taxon>
        <taxon>Micrococcales</taxon>
        <taxon>Micrococcaceae</taxon>
        <taxon>Arthrobacter</taxon>
    </lineage>
</organism>
<protein>
    <submittedName>
        <fullName evidence="1">Uncharacterized protein</fullName>
    </submittedName>
</protein>
<proteinExistence type="predicted"/>
<dbReference type="Proteomes" id="UP001500752">
    <property type="component" value="Unassembled WGS sequence"/>
</dbReference>
<dbReference type="EMBL" id="BAABEO010000025">
    <property type="protein sequence ID" value="GAA3698254.1"/>
    <property type="molecule type" value="Genomic_DNA"/>
</dbReference>
<dbReference type="RefSeq" id="WP_345153493.1">
    <property type="nucleotide sequence ID" value="NZ_BAABEO010000025.1"/>
</dbReference>
<sequence>MNGKIAVKVALDLEGRAASIVVRGLVDSRNVQALYSLAHRAHSLNPGFEITLDLSAAPAEPEVLDALQAYVCLRRLPKHIDPGQAECRLRIVTGEPAQQTMSDGTMAV</sequence>
<comment type="caution">
    <text evidence="1">The sequence shown here is derived from an EMBL/GenBank/DDBJ whole genome shotgun (WGS) entry which is preliminary data.</text>
</comment>
<reference evidence="2" key="1">
    <citation type="journal article" date="2019" name="Int. J. Syst. Evol. Microbiol.">
        <title>The Global Catalogue of Microorganisms (GCM) 10K type strain sequencing project: providing services to taxonomists for standard genome sequencing and annotation.</title>
        <authorList>
            <consortium name="The Broad Institute Genomics Platform"/>
            <consortium name="The Broad Institute Genome Sequencing Center for Infectious Disease"/>
            <person name="Wu L."/>
            <person name="Ma J."/>
        </authorList>
    </citation>
    <scope>NUCLEOTIDE SEQUENCE [LARGE SCALE GENOMIC DNA]</scope>
    <source>
        <strain evidence="2">JCM 30742</strain>
    </source>
</reference>
<gene>
    <name evidence="1" type="ORF">GCM10023081_39040</name>
</gene>
<evidence type="ECO:0000313" key="1">
    <source>
        <dbReference type="EMBL" id="GAA3698254.1"/>
    </source>
</evidence>
<name>A0ABP7D0S0_9MICC</name>
<evidence type="ECO:0000313" key="2">
    <source>
        <dbReference type="Proteomes" id="UP001500752"/>
    </source>
</evidence>
<accession>A0ABP7D0S0</accession>